<proteinExistence type="predicted"/>
<evidence type="ECO:0000256" key="2">
    <source>
        <dbReference type="SAM" id="MobiDB-lite"/>
    </source>
</evidence>
<feature type="region of interest" description="Disordered" evidence="2">
    <location>
        <begin position="730"/>
        <end position="753"/>
    </location>
</feature>
<feature type="region of interest" description="Disordered" evidence="2">
    <location>
        <begin position="1489"/>
        <end position="1508"/>
    </location>
</feature>
<dbReference type="EMBL" id="BDSA01000007">
    <property type="protein sequence ID" value="GBE62780.1"/>
    <property type="molecule type" value="Genomic_DNA"/>
</dbReference>
<comment type="caution">
    <text evidence="4">The sequence shown here is derived from an EMBL/GenBank/DDBJ whole genome shotgun (WGS) entry which is preliminary data.</text>
</comment>
<dbReference type="VEuPathDB" id="PiroplasmaDB:BOVATA_042730"/>
<evidence type="ECO:0000256" key="1">
    <source>
        <dbReference type="SAM" id="Coils"/>
    </source>
</evidence>
<evidence type="ECO:0000313" key="4">
    <source>
        <dbReference type="EMBL" id="GBE62780.1"/>
    </source>
</evidence>
<keyword evidence="5" id="KW-1185">Reference proteome</keyword>
<feature type="coiled-coil region" evidence="1">
    <location>
        <begin position="387"/>
        <end position="429"/>
    </location>
</feature>
<protein>
    <submittedName>
        <fullName evidence="4">Extracellular matrix-binding ebh, putative</fullName>
    </submittedName>
</protein>
<evidence type="ECO:0000256" key="3">
    <source>
        <dbReference type="SAM" id="Phobius"/>
    </source>
</evidence>
<feature type="region of interest" description="Disordered" evidence="2">
    <location>
        <begin position="2875"/>
        <end position="2895"/>
    </location>
</feature>
<dbReference type="Proteomes" id="UP000236319">
    <property type="component" value="Unassembled WGS sequence"/>
</dbReference>
<feature type="compositionally biased region" description="Basic and acidic residues" evidence="2">
    <location>
        <begin position="1489"/>
        <end position="1499"/>
    </location>
</feature>
<keyword evidence="3" id="KW-0472">Membrane</keyword>
<evidence type="ECO:0000313" key="5">
    <source>
        <dbReference type="Proteomes" id="UP000236319"/>
    </source>
</evidence>
<gene>
    <name evidence="4" type="ORF">BOVATA_042730</name>
</gene>
<dbReference type="PANTHER" id="PTHR45615:SF80">
    <property type="entry name" value="GRIP DOMAIN-CONTAINING PROTEIN"/>
    <property type="match status" value="1"/>
</dbReference>
<sequence>MMQPTRCFVISLLRLSPCRHSLNALLHPSFQWIEAADAAVKAAKEKAEDVHGRLDHNKNDASGTVIGQGIGKIEEAQKQVSQVDKKLSQHIDELGTWKSAAHSVLSTAVEKAEEVRGKLNPDGKDPIGHNIEKIHTSNEAIKKANSQLKSQVESLHSWITTAEGIRQKAQKKAEEAYKKLKPHEALSKKIGEIMDANKKIKDVHTELGKVHNNLGMWNQQAKKVLDGAIDNATTVYNGLNDGHAVMNKIGEIDSARQQIVTANSQLASEVDNLGKWKTAAGSVIDKADGKCEEILKKVKAEKDGKSDTIFEYANEMSEKGVELFRAASEAKSLVEQKVTEALEAVVAMDKSLKTDLKSVKGKIKLGIEDVIERLQVKELDQKVKIDLQSLKSKIEGLKGEVNQSEKKNSKIVSEHLEKLENAKDELNKNGVTPIQNAEKQLDQKFKTHIQEELNGKVQQVYSAIGALGGKFKDRTTATSIQGIFEHIKTKVGKIKGKGGKIGDNGKWADTGSALEGIKNAVQEYVTAVGENMRESTMDDWLPKILGEDKQPVKEPIKRWMESGVGISGQLNGGITDAASLCPTIKHQIKAKLKKEVYDAVKDKHNVIPNGNVKNDLTSLKDFLLKYADAVDKQLKPVSGSGQANTFVSDIVGQVEKDKKIVNQPPQKTNNDVLTFAVEAIFVAVAAKARRAAGEINSLLLDTRVGKNNSSKKSIAEEIDDALKIAKTLHEQHNQATSKSVPPGKDESPAQAVDSKLAVVRDEVKTLDDKFKTVKHDLQTAVTGLPGAVKTFNSTAEHQIRAAAQTAIKKAAGQISETGQQIDLKEKMKTFHDQFSNIIHNKTGLQPQLKDLVDKYIGKNYLEGVTPFVRADKVIITNINFKEYDYHVKQNSAGLATRNLKGIKDEGLLPLAIGNIKKEVCGALNMIDPHYSAIVGIRDKIDDKTFTVPFDKIKSEIEQIKKLVENKTQQQPPGQDHDGVKDLLEKLRKGLGKEKLEKADKGLQEIYDEINKLQTGKFDSEPKAIDTAVKAIRQQLKDLRDKLQKNNGEDVILTLTELQSKGLEKQDWQNGKGQPLSGLGKIQQGLQEQNKQLGEQNKIIGDAVRKIQLQLRYLGFKLDHDFVPDDIMDQLQKLKSEIDKGGRGGLQKIHDVISGLQKGEFTSNPKAIGEANEAIKAELKAQMSALDSDVIETLTNLMTTGLSNEASWQPSGQKNAKGLDHIISELNTQQTTLSTQPTAIGSGVQKITRELDDLRSELQGEEGENAEKRGVIKNMDFVIKQIGTKDDDPNSLRKIKKDIDTLNRDTVPDINKFLGELCAKIASEAGSVDWQLGLFKENNIDKDLEKIKSQIDTLRTGDLQAAIEACDQFLTNADYIEKDTVKELEKFVDYEVEDAIAELSKQARRDYVESAKDALKHFAAKASGELETLPGEINRDLFVGFKGFMKQMEGERSENINRLRNVQSRMLRALSSAFHAFYSPLNEYVSSEIRREHREREGEKNPLLPKSQDDYTDELNGVYSALSALLTHITGAQRYGHEVRGLLDALDKALAGLRPECFARPSTAVIDGVTDGLSAFAAELRNAYISAYSGAALTGDLVSSEAVTAAEASGGRKAVSERSVTVLTPYGENLCKVLLSIVPILDSSLTRLRMECKSLAGQRLNSSTDLGRLIAEMGYRVPGDGEQDGELDSHVTGKRITMLLVGNFERVFNSDKHTKNALGILLECLNDYYKACHYAAYSSTRSPCNVYEMLVWLTGLPYNCVYDKLRKCIKLCYDEQTENSLYAATFPADALVKAVGRLTADCPSILTRVLGYGSALTTYACDFYSNSMRLYYPQDGEECLHQLLHLLRCLLPPLRFLLSQCSLPAHHGGWSECKYGKGVPPYTWQCAPPVTVLPTPHPECSDKSPLMSYLNDCLPGHLPHQVANIGCEPVCQTCPRGPNGTPCLTPLGFRGFSGSIKTGKQLCKALAKWFGNKHLPSLLSLEPRPPLTLAEHFGFATSLVTDWHDGSIVPKNGLQKALEASAADLSLRLCKQPGDLTAALTAAYGSDSAKHGGCKHPHLMHLAASDVCTRHQASPFLTALCRDAYHCLPHRHADLYLSWAVYLPWQLWEYLELLYNALKEISCRDWGCDACLHEGPCDRGSHGVLRPEPPGHGCRCPSIVSCRGVMPTLYQYGLTFMDASVLISQNTTCFTFRTQLGKVLHSKHFRDLFDKCDQFLWKIRTPFFFTLVVLWSVTFLLFAHTLLYRLDVLRIRSHLLTTRASHLIDVKALLSTGRRMLSLYKDWIEAADAAVQAAKVKAEDVHRRLDHNKNDASGTVIGQGIGKIEEAKDKVKQVDKKLSQHIDELGTWKSAAHSVLSTAVDKARDVHGKLDPNQKDDTHPIGHNIEKIHTSNEAIKKANEDLKTQVESLHSWIGTAEDIRQKAQQKAEEAYKKLKPHEALSKKIGEIMDANKKIKDVHKNFGGHLGSLNSWKQQARTVLQGAISKATDVYNELDIETNGQSKTLKQKIGDIDNARSQIVSANENLGNEVTTLGNWKSAAGSVITKAEKKCDQILKKVGKKSNNNNDVVIKKEADALQKKANDLLNAYSQAHGNVTGLVSKVTEAVKDLEAGMKDDLRRLQKDIVNSMKKHVGEMLLQIKGQVESIKGSDTSSWSGETPSGLDGIVAGVQKYAEAFRNNNFAEIAKGWLEATILRYNGTVRRILGMEQEYNESRDSNIKEFAIEMKKRLSDDVTIAAKEAFEGVNIVSGGITKSIQAVQRLCNGFATALDKELYTAERKTVDYVKEKALNVGRLVANIKNCVCECDAQCTKCKNGECGKKAAAELIMCALTSTVRQVGNELESVFLGGGAKVGGNRSIAQELDTVVGVTRTLHKNLQDAHNATRNPPTQGPTSQGPNKILQKVKEIETEVNKGMKGNGKFVVDEIMETYKAKRDGKGAGKIDSQYQKLLADIPQALQPFKSVDGFKDQLKDQNVDPQKREVGDHVTNIEKELKAIAWFVDKSKNSKPDGYKGLDDDGIKQHLSDLREGLGKGDWTGKKINGDKNLQGLEKIREDIQKLHDSEFSKTKHIGEAVDQIKQQLGQLRKQLKKDASGASDNDVINALSDLREKGLGGHWNGNGGDWKDTKGLTTIEIQLQHQNAILPEQTEIIGKAIKEIRGQLASIGYRLNDYGSYDDVVDQLQRLANYIGKGKSTNGYSLNLQAIYEAIKQLHDDQFTNQPNEISKANEAIKVALNEQMDTLDSDVISTLSDLMGKGMSNEASWNDDNNAKGLENIENGLHAQQSELTGQPTEIKQGVDKITGELDRLRNELQGEDAGEPKERGVITNLEFMIKEIGKDKSSGLNKITKDIDSLNRETVPLVNKHLGDLCGVISDNAAKTNWQLDYFKEDNIDDKLQGIKNDINTLRTDDLQEAIEMCDKFLTDADDIERNTVRELEKFVDYEVEDAIAELTKEARRDYVESARDALKHFALKAESELEELPGEINRDLFVGFKGFMKYVYGHFDNLESVMEEKEIQALSSAFHAFYAPLNEYLGNEIRREHREREGDKNPLLPESQDHYADRLSAVHTALSALLTHITGAQRYGHEVRGLLDALDKALAGLRPECFARPSTAVIDGVTDGLSAFAAELRNAYISAYSGAALTGDLVSSEAVTAAEASGGRKAVSERSVTVLTPYGENLCKVLLSIVPILDSSFAVLKHNCRSLAGQHLNSSTDLGRLLAEMGYRVPDYGEQDGELNRHVTGKGITVLLVGDHSRVFNSHRHAKNALGILLECLNDYYKACHYAAYSATRAPCNVYEMLCWLTGLKYNCVYDKLRKCIKMCHEEHTENSLYPTALTADALVSAVNSLTADSPTLLTRVLGYGNAFTTYAVDFYNNSLQLYYPQDGEDCLHLLLHLLRFLLPALRFLLCRCSLPVHLGGWAQCRYGRDVPPYNWQCAPPVTAMPTPHPECSDKSPLMSYLNDCLPGHLPHQVSAIGCEPRCNTCPSAPSGMPCLIPLGFRGFSGSTKTGKQLCEVLTKLFTNEHLSSLLSLEPRPPATLAEHIGFALSLVGDWHDGKIVPKNSLQTALEASAADLSLRLCKQPGDLTAALTAAYGSDSAKHGGCKHPHLTHLAGTDVCTRHQASPFLQALCRDSYDSLAHRHSGLYLSWAVYLPWTFYDLLQCLYTAFKEISCRDWSCDACLHEGPCDPDSHGVLNPKAPVHGCRCPSIVQCRGVMPTLYSYGLTFRDASALVSQDTSCSSFSTQLSQVLPSEYFRDLFHKCDEFLWHIRTPFLFAITALWLIAALYILVMLLYRMDVLRIRSHLLTTRASHLIDVKALLAGSRRMLSLHKDVDYFDDDFHS</sequence>
<organism evidence="4 5">
    <name type="scientific">Babesia ovata</name>
    <dbReference type="NCBI Taxonomy" id="189622"/>
    <lineage>
        <taxon>Eukaryota</taxon>
        <taxon>Sar</taxon>
        <taxon>Alveolata</taxon>
        <taxon>Apicomplexa</taxon>
        <taxon>Aconoidasida</taxon>
        <taxon>Piroplasmida</taxon>
        <taxon>Babesiidae</taxon>
        <taxon>Babesia</taxon>
    </lineage>
</organism>
<keyword evidence="1" id="KW-0175">Coiled coil</keyword>
<dbReference type="RefSeq" id="XP_028869023.1">
    <property type="nucleotide sequence ID" value="XM_029013190.1"/>
</dbReference>
<keyword evidence="3" id="KW-1133">Transmembrane helix</keyword>
<name>A0A2H6KIF5_9APIC</name>
<accession>A0A2H6KIF5</accession>
<dbReference type="PANTHER" id="PTHR45615">
    <property type="entry name" value="MYOSIN HEAVY CHAIN, NON-MUSCLE"/>
    <property type="match status" value="1"/>
</dbReference>
<keyword evidence="3" id="KW-0812">Transmembrane</keyword>
<reference evidence="4 5" key="1">
    <citation type="journal article" date="2017" name="BMC Genomics">
        <title>Whole-genome assembly of Babesia ovata and comparative genomics between closely related pathogens.</title>
        <authorList>
            <person name="Yamagishi J."/>
            <person name="Asada M."/>
            <person name="Hakimi H."/>
            <person name="Tanaka T.Q."/>
            <person name="Sugimoto C."/>
            <person name="Kawazu S."/>
        </authorList>
    </citation>
    <scope>NUCLEOTIDE SEQUENCE [LARGE SCALE GENOMIC DNA]</scope>
    <source>
        <strain evidence="4 5">Miyake</strain>
    </source>
</reference>
<feature type="transmembrane region" description="Helical" evidence="3">
    <location>
        <begin position="4268"/>
        <end position="4289"/>
    </location>
</feature>
<feature type="compositionally biased region" description="Polar residues" evidence="2">
    <location>
        <begin position="2876"/>
        <end position="2894"/>
    </location>
</feature>
<dbReference type="GeneID" id="39876550"/>